<protein>
    <submittedName>
        <fullName evidence="2">Uncharacterized protein</fullName>
    </submittedName>
</protein>
<name>A0A0A9E8N6_ARUDO</name>
<feature type="transmembrane region" description="Helical" evidence="1">
    <location>
        <begin position="7"/>
        <end position="26"/>
    </location>
</feature>
<sequence length="36" mass="4223">MSRDADVYMPMLMITILIPFLITAMVKHSYQQMTCE</sequence>
<accession>A0A0A9E8N6</accession>
<dbReference type="EMBL" id="GBRH01205538">
    <property type="protein sequence ID" value="JAD92357.1"/>
    <property type="molecule type" value="Transcribed_RNA"/>
</dbReference>
<keyword evidence="1" id="KW-0812">Transmembrane</keyword>
<keyword evidence="1" id="KW-1133">Transmembrane helix</keyword>
<proteinExistence type="predicted"/>
<reference evidence="2" key="2">
    <citation type="journal article" date="2015" name="Data Brief">
        <title>Shoot transcriptome of the giant reed, Arundo donax.</title>
        <authorList>
            <person name="Barrero R.A."/>
            <person name="Guerrero F.D."/>
            <person name="Moolhuijzen P."/>
            <person name="Goolsby J.A."/>
            <person name="Tidwell J."/>
            <person name="Bellgard S.E."/>
            <person name="Bellgard M.I."/>
        </authorList>
    </citation>
    <scope>NUCLEOTIDE SEQUENCE</scope>
    <source>
        <tissue evidence="2">Shoot tissue taken approximately 20 cm above the soil surface</tissue>
    </source>
</reference>
<dbReference type="AlphaFoldDB" id="A0A0A9E8N6"/>
<evidence type="ECO:0000256" key="1">
    <source>
        <dbReference type="SAM" id="Phobius"/>
    </source>
</evidence>
<keyword evidence="1" id="KW-0472">Membrane</keyword>
<reference evidence="2" key="1">
    <citation type="submission" date="2014-09" db="EMBL/GenBank/DDBJ databases">
        <authorList>
            <person name="Magalhaes I.L.F."/>
            <person name="Oliveira U."/>
            <person name="Santos F.R."/>
            <person name="Vidigal T.H.D.A."/>
            <person name="Brescovit A.D."/>
            <person name="Santos A.J."/>
        </authorList>
    </citation>
    <scope>NUCLEOTIDE SEQUENCE</scope>
    <source>
        <tissue evidence="2">Shoot tissue taken approximately 20 cm above the soil surface</tissue>
    </source>
</reference>
<evidence type="ECO:0000313" key="2">
    <source>
        <dbReference type="EMBL" id="JAD92357.1"/>
    </source>
</evidence>
<organism evidence="2">
    <name type="scientific">Arundo donax</name>
    <name type="common">Giant reed</name>
    <name type="synonym">Donax arundinaceus</name>
    <dbReference type="NCBI Taxonomy" id="35708"/>
    <lineage>
        <taxon>Eukaryota</taxon>
        <taxon>Viridiplantae</taxon>
        <taxon>Streptophyta</taxon>
        <taxon>Embryophyta</taxon>
        <taxon>Tracheophyta</taxon>
        <taxon>Spermatophyta</taxon>
        <taxon>Magnoliopsida</taxon>
        <taxon>Liliopsida</taxon>
        <taxon>Poales</taxon>
        <taxon>Poaceae</taxon>
        <taxon>PACMAD clade</taxon>
        <taxon>Arundinoideae</taxon>
        <taxon>Arundineae</taxon>
        <taxon>Arundo</taxon>
    </lineage>
</organism>